<comment type="caution">
    <text evidence="8">The sequence shown here is derived from an EMBL/GenBank/DDBJ whole genome shotgun (WGS) entry which is preliminary data.</text>
</comment>
<evidence type="ECO:0000313" key="9">
    <source>
        <dbReference type="Proteomes" id="UP001107558"/>
    </source>
</evidence>
<gene>
    <name evidence="8" type="ORF">PVAND_015831</name>
</gene>
<evidence type="ECO:0000256" key="4">
    <source>
        <dbReference type="ARBA" id="ARBA00022679"/>
    </source>
</evidence>
<dbReference type="AlphaFoldDB" id="A0A9J6BEA6"/>
<evidence type="ECO:0000256" key="3">
    <source>
        <dbReference type="ARBA" id="ARBA00022676"/>
    </source>
</evidence>
<comment type="subcellular location">
    <subcellularLocation>
        <location evidence="1">Golgi apparatus membrane</location>
        <topology evidence="1">Single-pass type II membrane protein</topology>
    </subcellularLocation>
</comment>
<keyword evidence="5" id="KW-0333">Golgi apparatus</keyword>
<evidence type="ECO:0000256" key="6">
    <source>
        <dbReference type="ARBA" id="ARBA00023136"/>
    </source>
</evidence>
<protein>
    <recommendedName>
        <fullName evidence="7">Alpha 1,4-glycosyltransferase domain-containing protein</fullName>
    </recommendedName>
</protein>
<feature type="domain" description="Alpha 1,4-glycosyltransferase" evidence="7">
    <location>
        <begin position="213"/>
        <end position="344"/>
    </location>
</feature>
<accession>A0A9J6BEA6</accession>
<evidence type="ECO:0000313" key="8">
    <source>
        <dbReference type="EMBL" id="KAG5667862.1"/>
    </source>
</evidence>
<dbReference type="GO" id="GO:0006688">
    <property type="term" value="P:glycosphingolipid biosynthetic process"/>
    <property type="evidence" value="ECO:0007669"/>
    <property type="project" value="TreeGrafter"/>
</dbReference>
<organism evidence="8 9">
    <name type="scientific">Polypedilum vanderplanki</name>
    <name type="common">Sleeping chironomid midge</name>
    <dbReference type="NCBI Taxonomy" id="319348"/>
    <lineage>
        <taxon>Eukaryota</taxon>
        <taxon>Metazoa</taxon>
        <taxon>Ecdysozoa</taxon>
        <taxon>Arthropoda</taxon>
        <taxon>Hexapoda</taxon>
        <taxon>Insecta</taxon>
        <taxon>Pterygota</taxon>
        <taxon>Neoptera</taxon>
        <taxon>Endopterygota</taxon>
        <taxon>Diptera</taxon>
        <taxon>Nematocera</taxon>
        <taxon>Chironomoidea</taxon>
        <taxon>Chironomidae</taxon>
        <taxon>Chironominae</taxon>
        <taxon>Polypedilum</taxon>
        <taxon>Polypedilum</taxon>
    </lineage>
</organism>
<reference evidence="8" key="1">
    <citation type="submission" date="2021-03" db="EMBL/GenBank/DDBJ databases">
        <title>Chromosome level genome of the anhydrobiotic midge Polypedilum vanderplanki.</title>
        <authorList>
            <person name="Yoshida Y."/>
            <person name="Kikawada T."/>
            <person name="Gusev O."/>
        </authorList>
    </citation>
    <scope>NUCLEOTIDE SEQUENCE</scope>
    <source>
        <strain evidence="8">NIAS01</strain>
        <tissue evidence="8">Whole body or cell culture</tissue>
    </source>
</reference>
<dbReference type="OrthoDB" id="7843114at2759"/>
<keyword evidence="3" id="KW-0328">Glycosyltransferase</keyword>
<evidence type="ECO:0000259" key="7">
    <source>
        <dbReference type="Pfam" id="PF04572"/>
    </source>
</evidence>
<dbReference type="PANTHER" id="PTHR12042">
    <property type="entry name" value="LACTOSYLCERAMIDE 4-ALPHA-GALACTOSYLTRANSFERASE ALPHA- 1,4-GALACTOSYLTRANSFERASE"/>
    <property type="match status" value="1"/>
</dbReference>
<proteinExistence type="inferred from homology"/>
<dbReference type="InterPro" id="IPR007577">
    <property type="entry name" value="GlycoTrfase_DXD_sugar-bd_CS"/>
</dbReference>
<dbReference type="EMBL" id="JADBJN010000004">
    <property type="protein sequence ID" value="KAG5667862.1"/>
    <property type="molecule type" value="Genomic_DNA"/>
</dbReference>
<dbReference type="Pfam" id="PF04488">
    <property type="entry name" value="Gly_transf_sug"/>
    <property type="match status" value="1"/>
</dbReference>
<sequence length="348" mass="41029">MLKAKFQKIIFILLVFFLIIYTIQYSKNYFSVDKFAIEKTHQIENYLIDEEKLKNSNSQQIFFLETYLDSVRSIDNPRQVCSIEAAARMNPDMEIYFYFFTNSTSLVLKYTKFLNILHSYSNIKIRYVNILEFINGTKIENFFKTDRVGKSPYRIEHTSDILRLLVLYKFGGLYLDLDVVSFYPVKLINKRNFICLEGDNLFANCILKFDREDGKKYIESYFDQLEKTYNPDAWTGIGNTLISQVFLTFCNSTELHNNKFGKCDKITALPTDKCFAIMYGSFKNFYEENSKDEVLDKIFQSGSFFIHIWNKMLTFDNQTYKINHQSKSAYAQIAKVYCPKTFEVADVF</sequence>
<keyword evidence="4" id="KW-0808">Transferase</keyword>
<dbReference type="GO" id="GO:0000139">
    <property type="term" value="C:Golgi membrane"/>
    <property type="evidence" value="ECO:0007669"/>
    <property type="project" value="UniProtKB-SubCell"/>
</dbReference>
<keyword evidence="6" id="KW-0472">Membrane</keyword>
<evidence type="ECO:0000256" key="1">
    <source>
        <dbReference type="ARBA" id="ARBA00004323"/>
    </source>
</evidence>
<name>A0A9J6BEA6_POLVA</name>
<dbReference type="SUPFAM" id="SSF53448">
    <property type="entry name" value="Nucleotide-diphospho-sugar transferases"/>
    <property type="match status" value="1"/>
</dbReference>
<evidence type="ECO:0000256" key="2">
    <source>
        <dbReference type="ARBA" id="ARBA00009003"/>
    </source>
</evidence>
<dbReference type="InterPro" id="IPR029044">
    <property type="entry name" value="Nucleotide-diphossugar_trans"/>
</dbReference>
<dbReference type="Proteomes" id="UP001107558">
    <property type="component" value="Chromosome 4"/>
</dbReference>
<comment type="similarity">
    <text evidence="2">Belongs to the glycosyltransferase 32 family.</text>
</comment>
<dbReference type="PANTHER" id="PTHR12042:SF21">
    <property type="entry name" value="ALPHA1,4-GALACTOSYLTRANSFERASE 1-RELATED"/>
    <property type="match status" value="1"/>
</dbReference>
<dbReference type="InterPro" id="IPR051981">
    <property type="entry name" value="Glycosyltransf_32"/>
</dbReference>
<dbReference type="InterPro" id="IPR007652">
    <property type="entry name" value="A1-4-GlycosylTfrase_dom"/>
</dbReference>
<evidence type="ECO:0000256" key="5">
    <source>
        <dbReference type="ARBA" id="ARBA00023034"/>
    </source>
</evidence>
<keyword evidence="9" id="KW-1185">Reference proteome</keyword>
<dbReference type="Gene3D" id="3.90.550.20">
    <property type="match status" value="1"/>
</dbReference>
<dbReference type="GO" id="GO:0016758">
    <property type="term" value="F:hexosyltransferase activity"/>
    <property type="evidence" value="ECO:0007669"/>
    <property type="project" value="UniProtKB-ARBA"/>
</dbReference>
<dbReference type="Pfam" id="PF04572">
    <property type="entry name" value="Gb3_synth"/>
    <property type="match status" value="1"/>
</dbReference>